<dbReference type="GO" id="GO:0046982">
    <property type="term" value="F:protein heterodimerization activity"/>
    <property type="evidence" value="ECO:0007669"/>
    <property type="project" value="EnsemblPlants"/>
</dbReference>
<dbReference type="GO" id="GO:0000978">
    <property type="term" value="F:RNA polymerase II cis-regulatory region sequence-specific DNA binding"/>
    <property type="evidence" value="ECO:0007669"/>
    <property type="project" value="InterPro"/>
</dbReference>
<keyword evidence="3 6" id="KW-0238">DNA-binding</keyword>
<dbReference type="GO" id="GO:0042023">
    <property type="term" value="P:DNA endoreduplication"/>
    <property type="evidence" value="ECO:0007669"/>
    <property type="project" value="EnsemblPlants"/>
</dbReference>
<dbReference type="Proteomes" id="UP000594261">
    <property type="component" value="Chromosome 2"/>
</dbReference>
<evidence type="ECO:0000256" key="6">
    <source>
        <dbReference type="RuleBase" id="RU003796"/>
    </source>
</evidence>
<dbReference type="InterPro" id="IPR036388">
    <property type="entry name" value="WH-like_DNA-bd_sf"/>
</dbReference>
<feature type="compositionally biased region" description="Polar residues" evidence="7">
    <location>
        <begin position="1"/>
        <end position="17"/>
    </location>
</feature>
<dbReference type="SUPFAM" id="SSF144074">
    <property type="entry name" value="E2F-DP heterodimerization region"/>
    <property type="match status" value="1"/>
</dbReference>
<proteinExistence type="inferred from homology"/>
<evidence type="ECO:0000256" key="7">
    <source>
        <dbReference type="SAM" id="MobiDB-lite"/>
    </source>
</evidence>
<dbReference type="InterPro" id="IPR003316">
    <property type="entry name" value="E2F_WHTH_DNA-bd_dom"/>
</dbReference>
<dbReference type="FunFam" id="1.10.10.10:FF:000008">
    <property type="entry name" value="E2F transcription factor 1"/>
    <property type="match status" value="1"/>
</dbReference>
<feature type="compositionally biased region" description="Polar residues" evidence="7">
    <location>
        <begin position="111"/>
        <end position="125"/>
    </location>
</feature>
<feature type="domain" description="E2F/DP family winged-helix DNA-binding" evidence="8">
    <location>
        <begin position="131"/>
        <end position="196"/>
    </location>
</feature>
<dbReference type="PANTHER" id="PTHR12081:SF51">
    <property type="entry name" value="TRANSCRIPTION FACTOR E2FC"/>
    <property type="match status" value="1"/>
</dbReference>
<dbReference type="GO" id="GO:0043068">
    <property type="term" value="P:positive regulation of programmed cell death"/>
    <property type="evidence" value="ECO:0007669"/>
    <property type="project" value="EnsemblPlants"/>
</dbReference>
<dbReference type="Pfam" id="PF02319">
    <property type="entry name" value="WHD_E2F_TDP"/>
    <property type="match status" value="1"/>
</dbReference>
<organism evidence="9 10">
    <name type="scientific">Quercus lobata</name>
    <name type="common">Valley oak</name>
    <dbReference type="NCBI Taxonomy" id="97700"/>
    <lineage>
        <taxon>Eukaryota</taxon>
        <taxon>Viridiplantae</taxon>
        <taxon>Streptophyta</taxon>
        <taxon>Embryophyta</taxon>
        <taxon>Tracheophyta</taxon>
        <taxon>Spermatophyta</taxon>
        <taxon>Magnoliopsida</taxon>
        <taxon>eudicotyledons</taxon>
        <taxon>Gunneridae</taxon>
        <taxon>Pentapetalae</taxon>
        <taxon>rosids</taxon>
        <taxon>fabids</taxon>
        <taxon>Fagales</taxon>
        <taxon>Fagaceae</taxon>
        <taxon>Quercus</taxon>
    </lineage>
</organism>
<dbReference type="SMART" id="SM01372">
    <property type="entry name" value="E2F_TDP"/>
    <property type="match status" value="1"/>
</dbReference>
<evidence type="ECO:0000259" key="8">
    <source>
        <dbReference type="SMART" id="SM01372"/>
    </source>
</evidence>
<dbReference type="GO" id="GO:0042770">
    <property type="term" value="P:signal transduction in response to DNA damage"/>
    <property type="evidence" value="ECO:0007669"/>
    <property type="project" value="EnsemblPlants"/>
</dbReference>
<protein>
    <recommendedName>
        <fullName evidence="8">E2F/DP family winged-helix DNA-binding domain-containing protein</fullName>
    </recommendedName>
</protein>
<dbReference type="InterPro" id="IPR036390">
    <property type="entry name" value="WH_DNA-bd_sf"/>
</dbReference>
<feature type="compositionally biased region" description="Polar residues" evidence="7">
    <location>
        <begin position="348"/>
        <end position="363"/>
    </location>
</feature>
<dbReference type="AlphaFoldDB" id="A0A7N2KT37"/>
<dbReference type="FunCoup" id="A0A7N2KT37">
    <property type="interactions" value="1844"/>
</dbReference>
<dbReference type="GO" id="GO:0019760">
    <property type="term" value="P:glucosinolate metabolic process"/>
    <property type="evidence" value="ECO:0007669"/>
    <property type="project" value="EnsemblPlants"/>
</dbReference>
<dbReference type="GO" id="GO:0070176">
    <property type="term" value="C:DRM complex"/>
    <property type="evidence" value="ECO:0007669"/>
    <property type="project" value="EnsemblPlants"/>
</dbReference>
<dbReference type="GO" id="GO:0000981">
    <property type="term" value="F:DNA-binding transcription factor activity, RNA polymerase II-specific"/>
    <property type="evidence" value="ECO:0007669"/>
    <property type="project" value="TreeGrafter"/>
</dbReference>
<reference evidence="10" key="1">
    <citation type="journal article" date="2016" name="G3 (Bethesda)">
        <title>First Draft Assembly and Annotation of the Genome of a California Endemic Oak Quercus lobata Nee (Fagaceae).</title>
        <authorList>
            <person name="Sork V.L."/>
            <person name="Fitz-Gibbon S.T."/>
            <person name="Puiu D."/>
            <person name="Crepeau M."/>
            <person name="Gugger P.F."/>
            <person name="Sherman R."/>
            <person name="Stevens K."/>
            <person name="Langley C.H."/>
            <person name="Pellegrini M."/>
            <person name="Salzberg S.L."/>
        </authorList>
    </citation>
    <scope>NUCLEOTIDE SEQUENCE [LARGE SCALE GENOMIC DNA]</scope>
    <source>
        <strain evidence="10">cv. SW786</strain>
    </source>
</reference>
<evidence type="ECO:0000256" key="5">
    <source>
        <dbReference type="ARBA" id="ARBA00023306"/>
    </source>
</evidence>
<evidence type="ECO:0000256" key="2">
    <source>
        <dbReference type="ARBA" id="ARBA00023015"/>
    </source>
</evidence>
<dbReference type="SUPFAM" id="SSF46785">
    <property type="entry name" value="Winged helix' DNA-binding domain"/>
    <property type="match status" value="1"/>
</dbReference>
<feature type="region of interest" description="Disordered" evidence="7">
    <location>
        <begin position="1"/>
        <end position="20"/>
    </location>
</feature>
<keyword evidence="6" id="KW-0539">Nucleus</keyword>
<dbReference type="GO" id="GO:0000902">
    <property type="term" value="P:cell morphogenesis"/>
    <property type="evidence" value="ECO:0007669"/>
    <property type="project" value="EnsemblPlants"/>
</dbReference>
<accession>A0A7N2KT37</accession>
<sequence>MANDPNLPNQEPGSQFHTHNHNPYAAAAAAAFQGIQPFSFFATNPFPSYSHAAASVAHSATFAELALRQMNELDECEAQTSGQAAIPGQTELANDLPLKPESRTRRKHQTQSKAPKQTKSGTQKTDIANCRYDSSLGLLTKKFISLIQEAKDGTLDLNHTAEILQVQKRRIYDITNVLEGIGLIEKTSKNHIRWKGYGDVGQQELDDQVAALKAENASLYLEECSLDEFIRQKLEFLNALKEGENYQKYLLLTGEDIMSLPCFQNQTLIAIKAPQASNIEVPDPDEDIGFHQRQCNMTIRSTTGPIDLYLLSKFDSQHESMSVKQAKSPDSSAGNSDHCKEEDAVQPPQVNQNNSSEAFSSPASEVSGIQKIIPLDSGIDNDYWFRTDPKVSTTDLWGDILQEDSSEGSAVLAQPQVSQQDVYVNKKQLITKIMKYLTKMRVFCGTR</sequence>
<keyword evidence="5" id="KW-0131">Cell cycle</keyword>
<dbReference type="InterPro" id="IPR037241">
    <property type="entry name" value="E2F-DP_heterodim"/>
</dbReference>
<feature type="compositionally biased region" description="Polar residues" evidence="7">
    <location>
        <begin position="320"/>
        <end position="335"/>
    </location>
</feature>
<feature type="region of interest" description="Disordered" evidence="7">
    <location>
        <begin position="320"/>
        <end position="363"/>
    </location>
</feature>
<dbReference type="GO" id="GO:0051301">
    <property type="term" value="P:cell division"/>
    <property type="evidence" value="ECO:0007669"/>
    <property type="project" value="EnsemblPlants"/>
</dbReference>
<dbReference type="PANTHER" id="PTHR12081">
    <property type="entry name" value="TRANSCRIPTION FACTOR E2F"/>
    <property type="match status" value="1"/>
</dbReference>
<reference evidence="9" key="2">
    <citation type="submission" date="2021-01" db="UniProtKB">
        <authorList>
            <consortium name="EnsemblPlants"/>
        </authorList>
    </citation>
    <scope>IDENTIFICATION</scope>
</reference>
<evidence type="ECO:0000256" key="3">
    <source>
        <dbReference type="ARBA" id="ARBA00023125"/>
    </source>
</evidence>
<evidence type="ECO:0000313" key="9">
    <source>
        <dbReference type="EnsemblPlants" id="QL02p011415:mrna"/>
    </source>
</evidence>
<dbReference type="CDD" id="cd14660">
    <property type="entry name" value="E2F_DD"/>
    <property type="match status" value="1"/>
</dbReference>
<dbReference type="Gene3D" id="1.10.10.10">
    <property type="entry name" value="Winged helix-like DNA-binding domain superfamily/Winged helix DNA-binding domain"/>
    <property type="match status" value="1"/>
</dbReference>
<dbReference type="Pfam" id="PF16421">
    <property type="entry name" value="E2F_CC-MB"/>
    <property type="match status" value="1"/>
</dbReference>
<dbReference type="EnsemblPlants" id="QL02p011415:mrna">
    <property type="protein sequence ID" value="QL02p011415:mrna"/>
    <property type="gene ID" value="QL02p011415"/>
</dbReference>
<evidence type="ECO:0000256" key="1">
    <source>
        <dbReference type="ARBA" id="ARBA00010940"/>
    </source>
</evidence>
<comment type="subcellular location">
    <subcellularLocation>
        <location evidence="6">Nucleus</location>
    </subcellularLocation>
</comment>
<comment type="similarity">
    <text evidence="1 6">Belongs to the E2F/DP family.</text>
</comment>
<evidence type="ECO:0000313" key="10">
    <source>
        <dbReference type="Proteomes" id="UP000594261"/>
    </source>
</evidence>
<feature type="region of interest" description="Disordered" evidence="7">
    <location>
        <begin position="79"/>
        <end position="125"/>
    </location>
</feature>
<dbReference type="OMA" id="IKAPYAS"/>
<keyword evidence="10" id="KW-1185">Reference proteome</keyword>
<dbReference type="Gene3D" id="6.10.250.540">
    <property type="match status" value="1"/>
</dbReference>
<dbReference type="InParanoid" id="A0A7N2KT37"/>
<dbReference type="InterPro" id="IPR015633">
    <property type="entry name" value="E2F"/>
</dbReference>
<dbReference type="InterPro" id="IPR032198">
    <property type="entry name" value="E2F_CC-MB"/>
</dbReference>
<dbReference type="Gramene" id="QL02p011415:mrna">
    <property type="protein sequence ID" value="QL02p011415:mrna"/>
    <property type="gene ID" value="QL02p011415"/>
</dbReference>
<evidence type="ECO:0000256" key="4">
    <source>
        <dbReference type="ARBA" id="ARBA00023163"/>
    </source>
</evidence>
<name>A0A7N2KT37_QUELO</name>
<dbReference type="GO" id="GO:0090575">
    <property type="term" value="C:RNA polymerase II transcription regulator complex"/>
    <property type="evidence" value="ECO:0007669"/>
    <property type="project" value="TreeGrafter"/>
</dbReference>
<dbReference type="GO" id="GO:0051782">
    <property type="term" value="P:negative regulation of cell division"/>
    <property type="evidence" value="ECO:0007669"/>
    <property type="project" value="EnsemblPlants"/>
</dbReference>
<keyword evidence="2 6" id="KW-0805">Transcription regulation</keyword>
<keyword evidence="4 6" id="KW-0804">Transcription</keyword>